<dbReference type="PANTHER" id="PTHR47991">
    <property type="entry name" value="OXOGLUTARATE/IRON-DEPENDENT DIOXYGENASE"/>
    <property type="match status" value="1"/>
</dbReference>
<feature type="domain" description="Isopenicillin N synthase-like Fe(2+) 2OG dioxygenase" evidence="3">
    <location>
        <begin position="8"/>
        <end position="70"/>
    </location>
</feature>
<organism evidence="4 5">
    <name type="scientific">Rhododendron simsii</name>
    <name type="common">Sims's rhododendron</name>
    <dbReference type="NCBI Taxonomy" id="118357"/>
    <lineage>
        <taxon>Eukaryota</taxon>
        <taxon>Viridiplantae</taxon>
        <taxon>Streptophyta</taxon>
        <taxon>Embryophyta</taxon>
        <taxon>Tracheophyta</taxon>
        <taxon>Spermatophyta</taxon>
        <taxon>Magnoliopsida</taxon>
        <taxon>eudicotyledons</taxon>
        <taxon>Gunneridae</taxon>
        <taxon>Pentapetalae</taxon>
        <taxon>asterids</taxon>
        <taxon>Ericales</taxon>
        <taxon>Ericaceae</taxon>
        <taxon>Ericoideae</taxon>
        <taxon>Rhodoreae</taxon>
        <taxon>Rhododendron</taxon>
    </lineage>
</organism>
<dbReference type="Proteomes" id="UP000626092">
    <property type="component" value="Unassembled WGS sequence"/>
</dbReference>
<proteinExistence type="predicted"/>
<dbReference type="InterPro" id="IPR027443">
    <property type="entry name" value="IPNS-like_sf"/>
</dbReference>
<accession>A0A834GG03</accession>
<evidence type="ECO:0000313" key="5">
    <source>
        <dbReference type="Proteomes" id="UP000626092"/>
    </source>
</evidence>
<protein>
    <recommendedName>
        <fullName evidence="3">Isopenicillin N synthase-like Fe(2+) 2OG dioxygenase domain-containing protein</fullName>
    </recommendedName>
</protein>
<comment type="caution">
    <text evidence="4">The sequence shown here is derived from an EMBL/GenBank/DDBJ whole genome shotgun (WGS) entry which is preliminary data.</text>
</comment>
<dbReference type="AlphaFoldDB" id="A0A834GG03"/>
<dbReference type="InterPro" id="IPR050295">
    <property type="entry name" value="Plant_2OG-oxidoreductases"/>
</dbReference>
<dbReference type="Gene3D" id="2.60.120.330">
    <property type="entry name" value="B-lactam Antibiotic, Isopenicillin N Synthase, Chain"/>
    <property type="match status" value="1"/>
</dbReference>
<keyword evidence="5" id="KW-1185">Reference proteome</keyword>
<evidence type="ECO:0000256" key="2">
    <source>
        <dbReference type="ARBA" id="ARBA00023004"/>
    </source>
</evidence>
<keyword evidence="2" id="KW-0408">Iron</keyword>
<dbReference type="Pfam" id="PF03171">
    <property type="entry name" value="2OG-FeII_Oxy"/>
    <property type="match status" value="1"/>
</dbReference>
<gene>
    <name evidence="4" type="ORF">RHSIM_Rhsim10G0108700</name>
</gene>
<dbReference type="SUPFAM" id="SSF51197">
    <property type="entry name" value="Clavaminate synthase-like"/>
    <property type="match status" value="1"/>
</dbReference>
<evidence type="ECO:0000256" key="1">
    <source>
        <dbReference type="ARBA" id="ARBA00022723"/>
    </source>
</evidence>
<dbReference type="EMBL" id="WJXA01000010">
    <property type="protein sequence ID" value="KAF7130707.1"/>
    <property type="molecule type" value="Genomic_DNA"/>
</dbReference>
<dbReference type="GO" id="GO:0046872">
    <property type="term" value="F:metal ion binding"/>
    <property type="evidence" value="ECO:0007669"/>
    <property type="project" value="UniProtKB-KW"/>
</dbReference>
<name>A0A834GG03_RHOSS</name>
<keyword evidence="1" id="KW-0479">Metal-binding</keyword>
<evidence type="ECO:0000313" key="4">
    <source>
        <dbReference type="EMBL" id="KAF7130707.1"/>
    </source>
</evidence>
<dbReference type="OrthoDB" id="288590at2759"/>
<evidence type="ECO:0000259" key="3">
    <source>
        <dbReference type="Pfam" id="PF03171"/>
    </source>
</evidence>
<dbReference type="InterPro" id="IPR044861">
    <property type="entry name" value="IPNS-like_FE2OG_OXY"/>
</dbReference>
<reference evidence="4" key="1">
    <citation type="submission" date="2019-11" db="EMBL/GenBank/DDBJ databases">
        <authorList>
            <person name="Liu Y."/>
            <person name="Hou J."/>
            <person name="Li T.-Q."/>
            <person name="Guan C.-H."/>
            <person name="Wu X."/>
            <person name="Wu H.-Z."/>
            <person name="Ling F."/>
            <person name="Zhang R."/>
            <person name="Shi X.-G."/>
            <person name="Ren J.-P."/>
            <person name="Chen E.-F."/>
            <person name="Sun J.-M."/>
        </authorList>
    </citation>
    <scope>NUCLEOTIDE SEQUENCE</scope>
    <source>
        <strain evidence="4">Adult_tree_wgs_1</strain>
        <tissue evidence="4">Leaves</tissue>
    </source>
</reference>
<sequence>MQGRFTIYPIFTKPDQVFGVKPHSDGSGVTVLLQDKEVQSLQVLKEDRWLTVPVIPLALFVNLGDQMQVFELEEKINIFSHFDEDGDYNGAAGT</sequence>